<comment type="caution">
    <text evidence="2">The sequence shown here is derived from an EMBL/GenBank/DDBJ whole genome shotgun (WGS) entry which is preliminary data.</text>
</comment>
<dbReference type="PANTHER" id="PTHR40099">
    <property type="entry name" value="ACETOLACTATE SYNTHASE, SMALL SUBUNIT"/>
    <property type="match status" value="1"/>
</dbReference>
<accession>S0G2A3</accession>
<dbReference type="PATRIC" id="fig|1286635.3.peg.4308"/>
<keyword evidence="3" id="KW-1185">Reference proteome</keyword>
<organism evidence="2 3">
    <name type="scientific">Desulfotignum phosphitoxidans DSM 13687</name>
    <dbReference type="NCBI Taxonomy" id="1286635"/>
    <lineage>
        <taxon>Bacteria</taxon>
        <taxon>Pseudomonadati</taxon>
        <taxon>Thermodesulfobacteriota</taxon>
        <taxon>Desulfobacteria</taxon>
        <taxon>Desulfobacterales</taxon>
        <taxon>Desulfobacteraceae</taxon>
        <taxon>Desulfotignum</taxon>
    </lineage>
</organism>
<protein>
    <submittedName>
        <fullName evidence="2">ACT domain-containing protein</fullName>
    </submittedName>
</protein>
<dbReference type="InterPro" id="IPR045739">
    <property type="entry name" value="ACT_dom_pair"/>
</dbReference>
<dbReference type="InterPro" id="IPR045865">
    <property type="entry name" value="ACT-like_dom_sf"/>
</dbReference>
<dbReference type="OrthoDB" id="5419692at2"/>
<proteinExistence type="predicted"/>
<evidence type="ECO:0000313" key="2">
    <source>
        <dbReference type="EMBL" id="EMS77846.1"/>
    </source>
</evidence>
<dbReference type="PROSITE" id="PS51671">
    <property type="entry name" value="ACT"/>
    <property type="match status" value="1"/>
</dbReference>
<dbReference type="RefSeq" id="WP_006968284.1">
    <property type="nucleotide sequence ID" value="NZ_APJX01000012.1"/>
</dbReference>
<dbReference type="EMBL" id="APJX01000012">
    <property type="protein sequence ID" value="EMS77846.1"/>
    <property type="molecule type" value="Genomic_DNA"/>
</dbReference>
<feature type="domain" description="ACT" evidence="1">
    <location>
        <begin position="5"/>
        <end position="68"/>
    </location>
</feature>
<dbReference type="Gene3D" id="3.30.2130.10">
    <property type="entry name" value="VC0802-like"/>
    <property type="match status" value="2"/>
</dbReference>
<evidence type="ECO:0000259" key="1">
    <source>
        <dbReference type="PROSITE" id="PS51671"/>
    </source>
</evidence>
<sequence length="159" mass="17478">MIRIEISLFLKNVPGELARLTDLFGQADINIDAITIQDASAYVQNLFEARGKSLKRLASSASYSSMRKDSADFALVRLLTGNPDAAVALLKENDFLFDTKEVVAVDITNKPGEFAKIAKKFGEEQININYVYGSVSDADGKCLFVFCPEDVAYAASFFE</sequence>
<name>S0G2A3_9BACT</name>
<evidence type="ECO:0000313" key="3">
    <source>
        <dbReference type="Proteomes" id="UP000014216"/>
    </source>
</evidence>
<dbReference type="PANTHER" id="PTHR40099:SF1">
    <property type="entry name" value="ACETOLACTATE SYNTHASE, SMALL SUBUNIT"/>
    <property type="match status" value="1"/>
</dbReference>
<dbReference type="SUPFAM" id="SSF55021">
    <property type="entry name" value="ACT-like"/>
    <property type="match status" value="2"/>
</dbReference>
<dbReference type="AlphaFoldDB" id="S0G2A3"/>
<dbReference type="Pfam" id="PF19571">
    <property type="entry name" value="ACT_8"/>
    <property type="match status" value="1"/>
</dbReference>
<dbReference type="InterPro" id="IPR002912">
    <property type="entry name" value="ACT_dom"/>
</dbReference>
<gene>
    <name evidence="2" type="ORF">Dpo_12c01240</name>
</gene>
<reference evidence="2 3" key="1">
    <citation type="journal article" date="2013" name="Genome Announc.">
        <title>Draft Genome Sequence of Desulfotignum phosphitoxidans DSM 13687 Strain FiPS-3.</title>
        <authorList>
            <person name="Poehlein A."/>
            <person name="Daniel R."/>
            <person name="Simeonova D.D."/>
        </authorList>
    </citation>
    <scope>NUCLEOTIDE SEQUENCE [LARGE SCALE GENOMIC DNA]</scope>
    <source>
        <strain evidence="2 3">DSM 13687</strain>
    </source>
</reference>
<dbReference type="Proteomes" id="UP000014216">
    <property type="component" value="Unassembled WGS sequence"/>
</dbReference>